<sequence length="222" mass="24426">MPYLGNSRKYTTQDTPPPQCPGTSDPILPTPPSKPNHPLACPLHPHLPPPQQPQHPQELPQQLLQHLPQQPPLLIPIILQCTLYPNIYVLFRTPLTLAQLATYQVSHDPFQDVEIALFHPEDNNTNTVIMAQTDADFCNFGPYKFPCCRMSLNFTTQVMDPDGKRLEGFLIGLADWFRVVGVEVKMVRGYGGTVFVRWDMGGEGGGGGEGVGGEGRVEGMGG</sequence>
<dbReference type="Proteomes" id="UP000249402">
    <property type="component" value="Unassembled WGS sequence"/>
</dbReference>
<dbReference type="EMBL" id="KZ824427">
    <property type="protein sequence ID" value="RAL03630.1"/>
    <property type="molecule type" value="Genomic_DNA"/>
</dbReference>
<keyword evidence="3" id="KW-1185">Reference proteome</keyword>
<name>A0A395H7J7_9EURO</name>
<evidence type="ECO:0000313" key="3">
    <source>
        <dbReference type="Proteomes" id="UP000249402"/>
    </source>
</evidence>
<evidence type="ECO:0000256" key="1">
    <source>
        <dbReference type="SAM" id="MobiDB-lite"/>
    </source>
</evidence>
<organism evidence="2 3">
    <name type="scientific">Aspergillus ibericus CBS 121593</name>
    <dbReference type="NCBI Taxonomy" id="1448316"/>
    <lineage>
        <taxon>Eukaryota</taxon>
        <taxon>Fungi</taxon>
        <taxon>Dikarya</taxon>
        <taxon>Ascomycota</taxon>
        <taxon>Pezizomycotina</taxon>
        <taxon>Eurotiomycetes</taxon>
        <taxon>Eurotiomycetidae</taxon>
        <taxon>Eurotiales</taxon>
        <taxon>Aspergillaceae</taxon>
        <taxon>Aspergillus</taxon>
        <taxon>Aspergillus subgen. Circumdati</taxon>
    </lineage>
</organism>
<dbReference type="AlphaFoldDB" id="A0A395H7J7"/>
<evidence type="ECO:0000313" key="2">
    <source>
        <dbReference type="EMBL" id="RAL03630.1"/>
    </source>
</evidence>
<dbReference type="VEuPathDB" id="FungiDB:BO80DRAFT_432857"/>
<feature type="region of interest" description="Disordered" evidence="1">
    <location>
        <begin position="1"/>
        <end position="59"/>
    </location>
</feature>
<dbReference type="RefSeq" id="XP_025577957.1">
    <property type="nucleotide sequence ID" value="XM_025720803.1"/>
</dbReference>
<proteinExistence type="predicted"/>
<gene>
    <name evidence="2" type="ORF">BO80DRAFT_432857</name>
</gene>
<accession>A0A395H7J7</accession>
<protein>
    <submittedName>
        <fullName evidence="2">Uncharacterized protein</fullName>
    </submittedName>
</protein>
<dbReference type="GeneID" id="37225668"/>
<reference evidence="2 3" key="1">
    <citation type="submission" date="2018-02" db="EMBL/GenBank/DDBJ databases">
        <title>The genomes of Aspergillus section Nigri reveals drivers in fungal speciation.</title>
        <authorList>
            <consortium name="DOE Joint Genome Institute"/>
            <person name="Vesth T.C."/>
            <person name="Nybo J."/>
            <person name="Theobald S."/>
            <person name="Brandl J."/>
            <person name="Frisvad J.C."/>
            <person name="Nielsen K.F."/>
            <person name="Lyhne E.K."/>
            <person name="Kogle M.E."/>
            <person name="Kuo A."/>
            <person name="Riley R."/>
            <person name="Clum A."/>
            <person name="Nolan M."/>
            <person name="Lipzen A."/>
            <person name="Salamov A."/>
            <person name="Henrissat B."/>
            <person name="Wiebenga A."/>
            <person name="De vries R.P."/>
            <person name="Grigoriev I.V."/>
            <person name="Mortensen U.H."/>
            <person name="Andersen M.R."/>
            <person name="Baker S.E."/>
        </authorList>
    </citation>
    <scope>NUCLEOTIDE SEQUENCE [LARGE SCALE GENOMIC DNA]</scope>
    <source>
        <strain evidence="2 3">CBS 121593</strain>
    </source>
</reference>